<protein>
    <recommendedName>
        <fullName evidence="9">V-type proton ATPase subunit a</fullName>
    </recommendedName>
</protein>
<keyword evidence="5 9" id="KW-0375">Hydrogen ion transport</keyword>
<evidence type="ECO:0000256" key="4">
    <source>
        <dbReference type="ARBA" id="ARBA00022692"/>
    </source>
</evidence>
<evidence type="ECO:0000256" key="9">
    <source>
        <dbReference type="RuleBase" id="RU361189"/>
    </source>
</evidence>
<dbReference type="InterPro" id="IPR002490">
    <property type="entry name" value="V-ATPase_116kDa_su"/>
</dbReference>
<evidence type="ECO:0000256" key="10">
    <source>
        <dbReference type="SAM" id="MobiDB-lite"/>
    </source>
</evidence>
<comment type="similarity">
    <text evidence="2 9">Belongs to the V-ATPase 116 kDa subunit family.</text>
</comment>
<organism evidence="11 12">
    <name type="scientific">Cardiosporidium cionae</name>
    <dbReference type="NCBI Taxonomy" id="476202"/>
    <lineage>
        <taxon>Eukaryota</taxon>
        <taxon>Sar</taxon>
        <taxon>Alveolata</taxon>
        <taxon>Apicomplexa</taxon>
        <taxon>Aconoidasida</taxon>
        <taxon>Nephromycida</taxon>
        <taxon>Cardiosporidium</taxon>
    </lineage>
</organism>
<keyword evidence="8 9" id="KW-0472">Membrane</keyword>
<keyword evidence="12" id="KW-1185">Reference proteome</keyword>
<feature type="transmembrane region" description="Helical" evidence="9">
    <location>
        <begin position="503"/>
        <end position="520"/>
    </location>
</feature>
<comment type="subcellular location">
    <subcellularLocation>
        <location evidence="1">Membrane</location>
        <topology evidence="1">Multi-pass membrane protein</topology>
    </subcellularLocation>
</comment>
<evidence type="ECO:0000256" key="6">
    <source>
        <dbReference type="ARBA" id="ARBA00022989"/>
    </source>
</evidence>
<comment type="function">
    <text evidence="9">Essential component of the vacuolar proton pump (V-ATPase), a multimeric enzyme that catalyzes the translocation of protons across the membranes. Required for assembly and activity of the V-ATPase.</text>
</comment>
<dbReference type="Proteomes" id="UP000823046">
    <property type="component" value="Unassembled WGS sequence"/>
</dbReference>
<feature type="transmembrane region" description="Helical" evidence="9">
    <location>
        <begin position="459"/>
        <end position="483"/>
    </location>
</feature>
<dbReference type="InterPro" id="IPR026028">
    <property type="entry name" value="V-type_ATPase_116kDa_su_euka"/>
</dbReference>
<evidence type="ECO:0000313" key="11">
    <source>
        <dbReference type="EMBL" id="KAF8820520.1"/>
    </source>
</evidence>
<feature type="transmembrane region" description="Helical" evidence="9">
    <location>
        <begin position="842"/>
        <end position="865"/>
    </location>
</feature>
<dbReference type="PANTHER" id="PTHR11629:SF63">
    <property type="entry name" value="V-TYPE PROTON ATPASE SUBUNIT A"/>
    <property type="match status" value="1"/>
</dbReference>
<accession>A0ABQ7J944</accession>
<evidence type="ECO:0000256" key="8">
    <source>
        <dbReference type="ARBA" id="ARBA00023136"/>
    </source>
</evidence>
<evidence type="ECO:0000313" key="12">
    <source>
        <dbReference type="Proteomes" id="UP000823046"/>
    </source>
</evidence>
<feature type="transmembrane region" description="Helical" evidence="9">
    <location>
        <begin position="670"/>
        <end position="692"/>
    </location>
</feature>
<name>A0ABQ7J944_9APIC</name>
<evidence type="ECO:0000256" key="5">
    <source>
        <dbReference type="ARBA" id="ARBA00022781"/>
    </source>
</evidence>
<feature type="transmembrane region" description="Helical" evidence="9">
    <location>
        <begin position="602"/>
        <end position="625"/>
    </location>
</feature>
<reference evidence="11 12" key="1">
    <citation type="journal article" date="2020" name="bioRxiv">
        <title>Metabolic contributions of an alphaproteobacterial endosymbiont in the apicomplexan Cardiosporidium cionae.</title>
        <authorList>
            <person name="Hunter E.S."/>
            <person name="Paight C.J."/>
            <person name="Lane C.E."/>
        </authorList>
    </citation>
    <scope>NUCLEOTIDE SEQUENCE [LARGE SCALE GENOMIC DNA]</scope>
    <source>
        <strain evidence="11">ESH_2018</strain>
    </source>
</reference>
<dbReference type="Pfam" id="PF01496">
    <property type="entry name" value="V_ATPase_I"/>
    <property type="match status" value="1"/>
</dbReference>
<keyword evidence="3 9" id="KW-0813">Transport</keyword>
<evidence type="ECO:0000256" key="7">
    <source>
        <dbReference type="ARBA" id="ARBA00023065"/>
    </source>
</evidence>
<dbReference type="PANTHER" id="PTHR11629">
    <property type="entry name" value="VACUOLAR PROTON ATPASES"/>
    <property type="match status" value="1"/>
</dbReference>
<proteinExistence type="inferred from homology"/>
<dbReference type="PIRSF" id="PIRSF001293">
    <property type="entry name" value="ATP6V0A1"/>
    <property type="match status" value="1"/>
</dbReference>
<evidence type="ECO:0000256" key="1">
    <source>
        <dbReference type="ARBA" id="ARBA00004141"/>
    </source>
</evidence>
<gene>
    <name evidence="11" type="ORF">IE077_003090</name>
</gene>
<evidence type="ECO:0000256" key="3">
    <source>
        <dbReference type="ARBA" id="ARBA00022448"/>
    </source>
</evidence>
<keyword evidence="6 9" id="KW-1133">Transmembrane helix</keyword>
<keyword evidence="4 9" id="KW-0812">Transmembrane</keyword>
<dbReference type="EMBL" id="JADAQX010000365">
    <property type="protein sequence ID" value="KAF8820520.1"/>
    <property type="molecule type" value="Genomic_DNA"/>
</dbReference>
<comment type="caution">
    <text evidence="11">The sequence shown here is derived from an EMBL/GenBank/DDBJ whole genome shotgun (WGS) entry which is preliminary data.</text>
</comment>
<sequence length="912" mass="103092">MPLPLYRSDTVKHGTIVTTRESAHATVAALGNNSKIFFMDGNAELMLRPYKSILQRIEMMEQQLNSIFKHLRRIPSLTVSQANVDEFLQQRQYTLHLDTIAKDLDMHFKRMNIFEVNHESLLHDREILLEEYNFLKVTFDKKPYTLPSTLSPLDTDKSMNQADISNASTPSQDKTKAKIAALEIPLSKISATSVPFEKISTLSLFSSSAIDSLQNTHLSVLAGTVASDVHARFVRLVLVLARRNVFVSSEKMEVSSYAGILDEEISIDRHVFFIYYHGSIGSFLHQSLVRICEAFETHLFPIAISMEELERRLEAVRTALTEKQNAIAAYYDYIKYEFEDLLTTPGNNKNCKLAEWQLFILEEKAIHMTLNKFQASDATMRCNCWILGDEEKEIRNVLTSKVRNAFLLVDAVNNRNIPPPTYIRSNDFVGPFQLLVDTYGVPRYKEINPGLFTIIPYPFLFGLMFGDAGHGLVLFIIGLYLLFQRKGSISPLFRDAWKARYMLTLMGFFSLYAGLLYNEFFGLGMNLFRSRWIPGEGGLVPAASGFPYPFGIDPEWRSATNELAFTNSFKMKFAMVVAFVQMFFGLCLRGVNAIYFQSYLDFLFTFLPQIVFFTGFVGYLVFLIVFKWVTPLVLFAKPNILNSFVDMFLFRPILPVDQLFPFQTTLQSSIVFLLLASIPIMLFVKPLADVLYMKRKIAKESTASSPRAMPSNDANQSLQDSHSSSDDTVAVPMPPSSASISRSESKRILERQVTITEITGSISSKSKAAATAVVGEEDSIGFIFTHQMIETTEFLLGTLSNTASYLRLWALSLAHAELSKILLEQVFFNFLNASNNPVLLPILLYIGTIAFVVATTAIILMLDLIEGALHALRLQWVEFQNKFYAGDGYAFLPFSFREVFLAATQTEDLNEA</sequence>
<feature type="region of interest" description="Disordered" evidence="10">
    <location>
        <begin position="703"/>
        <end position="745"/>
    </location>
</feature>
<feature type="transmembrane region" description="Helical" evidence="9">
    <location>
        <begin position="573"/>
        <end position="596"/>
    </location>
</feature>
<evidence type="ECO:0000256" key="2">
    <source>
        <dbReference type="ARBA" id="ARBA00009904"/>
    </source>
</evidence>
<keyword evidence="7 9" id="KW-0406">Ion transport</keyword>